<keyword evidence="3 6" id="KW-0812">Transmembrane</keyword>
<dbReference type="AlphaFoldDB" id="A0AAV5FYU2"/>
<comment type="similarity">
    <text evidence="2">Belongs to the major facilitator superfamily. Proton-dependent oligopeptide transporter (POT/PTR) (TC 2.A.17) family.</text>
</comment>
<evidence type="ECO:0000256" key="3">
    <source>
        <dbReference type="ARBA" id="ARBA00022692"/>
    </source>
</evidence>
<feature type="transmembrane region" description="Helical" evidence="6">
    <location>
        <begin position="51"/>
        <end position="70"/>
    </location>
</feature>
<keyword evidence="4 6" id="KW-1133">Transmembrane helix</keyword>
<dbReference type="EMBL" id="BQKI01000098">
    <property type="protein sequence ID" value="GJN39640.1"/>
    <property type="molecule type" value="Genomic_DNA"/>
</dbReference>
<keyword evidence="5 6" id="KW-0472">Membrane</keyword>
<evidence type="ECO:0000256" key="2">
    <source>
        <dbReference type="ARBA" id="ARBA00005982"/>
    </source>
</evidence>
<dbReference type="InterPro" id="IPR018456">
    <property type="entry name" value="PTR2_symporter_CS"/>
</dbReference>
<gene>
    <name evidence="7" type="primary">gb28771</name>
    <name evidence="7" type="ORF">PR202_gb28771</name>
</gene>
<keyword evidence="8" id="KW-1185">Reference proteome</keyword>
<evidence type="ECO:0000256" key="5">
    <source>
        <dbReference type="ARBA" id="ARBA00023136"/>
    </source>
</evidence>
<name>A0AAV5FYU2_ELECO</name>
<reference evidence="7" key="2">
    <citation type="submission" date="2021-12" db="EMBL/GenBank/DDBJ databases">
        <title>Resequencing data analysis of finger millet.</title>
        <authorList>
            <person name="Hatakeyama M."/>
            <person name="Aluri S."/>
            <person name="Balachadran M.T."/>
            <person name="Sivarajan S.R."/>
            <person name="Poveda L."/>
            <person name="Shimizu-Inatsugi R."/>
            <person name="Schlapbach R."/>
            <person name="Sreeman S.M."/>
            <person name="Shimizu K.K."/>
        </authorList>
    </citation>
    <scope>NUCLEOTIDE SEQUENCE</scope>
</reference>
<feature type="transmembrane region" description="Helical" evidence="6">
    <location>
        <begin position="104"/>
        <end position="127"/>
    </location>
</feature>
<dbReference type="Pfam" id="PF00854">
    <property type="entry name" value="PTR2"/>
    <property type="match status" value="1"/>
</dbReference>
<evidence type="ECO:0000256" key="6">
    <source>
        <dbReference type="SAM" id="Phobius"/>
    </source>
</evidence>
<comment type="caution">
    <text evidence="7">The sequence shown here is derived from an EMBL/GenBank/DDBJ whole genome shotgun (WGS) entry which is preliminary data.</text>
</comment>
<feature type="transmembrane region" description="Helical" evidence="6">
    <location>
        <begin position="347"/>
        <end position="366"/>
    </location>
</feature>
<feature type="transmembrane region" description="Helical" evidence="6">
    <location>
        <begin position="147"/>
        <end position="167"/>
    </location>
</feature>
<proteinExistence type="inferred from homology"/>
<feature type="transmembrane region" description="Helical" evidence="6">
    <location>
        <begin position="76"/>
        <end position="97"/>
    </location>
</feature>
<feature type="transmembrane region" description="Helical" evidence="6">
    <location>
        <begin position="429"/>
        <end position="451"/>
    </location>
</feature>
<dbReference type="InterPro" id="IPR036259">
    <property type="entry name" value="MFS_trans_sf"/>
</dbReference>
<dbReference type="SUPFAM" id="SSF103473">
    <property type="entry name" value="MFS general substrate transporter"/>
    <property type="match status" value="1"/>
</dbReference>
<dbReference type="GO" id="GO:0006857">
    <property type="term" value="P:oligopeptide transport"/>
    <property type="evidence" value="ECO:0007669"/>
    <property type="project" value="InterPro"/>
</dbReference>
<feature type="transmembrane region" description="Helical" evidence="6">
    <location>
        <begin position="471"/>
        <end position="491"/>
    </location>
</feature>
<feature type="transmembrane region" description="Helical" evidence="6">
    <location>
        <begin position="386"/>
        <end position="408"/>
    </location>
</feature>
<dbReference type="Proteomes" id="UP001054889">
    <property type="component" value="Unassembled WGS sequence"/>
</dbReference>
<evidence type="ECO:0000256" key="4">
    <source>
        <dbReference type="ARBA" id="ARBA00022989"/>
    </source>
</evidence>
<dbReference type="Gene3D" id="1.20.1250.20">
    <property type="entry name" value="MFS general substrate transporter like domains"/>
    <property type="match status" value="1"/>
</dbReference>
<dbReference type="GO" id="GO:0022857">
    <property type="term" value="F:transmembrane transporter activity"/>
    <property type="evidence" value="ECO:0007669"/>
    <property type="project" value="InterPro"/>
</dbReference>
<protein>
    <submittedName>
        <fullName evidence="7">Uncharacterized protein</fullName>
    </submittedName>
</protein>
<evidence type="ECO:0000313" key="8">
    <source>
        <dbReference type="Proteomes" id="UP001054889"/>
    </source>
</evidence>
<feature type="transmembrane region" description="Helical" evidence="6">
    <location>
        <begin position="196"/>
        <end position="216"/>
    </location>
</feature>
<reference evidence="7" key="1">
    <citation type="journal article" date="2018" name="DNA Res.">
        <title>Multiple hybrid de novo genome assembly of finger millet, an orphan allotetraploid crop.</title>
        <authorList>
            <person name="Hatakeyama M."/>
            <person name="Aluri S."/>
            <person name="Balachadran M.T."/>
            <person name="Sivarajan S.R."/>
            <person name="Patrignani A."/>
            <person name="Gruter S."/>
            <person name="Poveda L."/>
            <person name="Shimizu-Inatsugi R."/>
            <person name="Baeten J."/>
            <person name="Francoijs K.J."/>
            <person name="Nataraja K.N."/>
            <person name="Reddy Y.A.N."/>
            <person name="Phadnis S."/>
            <person name="Ravikumar R.L."/>
            <person name="Schlapbach R."/>
            <person name="Sreeman S.M."/>
            <person name="Shimizu K.K."/>
        </authorList>
    </citation>
    <scope>NUCLEOTIDE SEQUENCE</scope>
</reference>
<feature type="transmembrane region" description="Helical" evidence="6">
    <location>
        <begin position="222"/>
        <end position="241"/>
    </location>
</feature>
<dbReference type="InterPro" id="IPR000109">
    <property type="entry name" value="POT_fam"/>
</dbReference>
<dbReference type="PROSITE" id="PS01022">
    <property type="entry name" value="PTR2_1"/>
    <property type="match status" value="1"/>
</dbReference>
<organism evidence="7 8">
    <name type="scientific">Eleusine coracana subsp. coracana</name>
    <dbReference type="NCBI Taxonomy" id="191504"/>
    <lineage>
        <taxon>Eukaryota</taxon>
        <taxon>Viridiplantae</taxon>
        <taxon>Streptophyta</taxon>
        <taxon>Embryophyta</taxon>
        <taxon>Tracheophyta</taxon>
        <taxon>Spermatophyta</taxon>
        <taxon>Magnoliopsida</taxon>
        <taxon>Liliopsida</taxon>
        <taxon>Poales</taxon>
        <taxon>Poaceae</taxon>
        <taxon>PACMAD clade</taxon>
        <taxon>Chloridoideae</taxon>
        <taxon>Cynodonteae</taxon>
        <taxon>Eleusininae</taxon>
        <taxon>Eleusine</taxon>
    </lineage>
</organism>
<comment type="subcellular location">
    <subcellularLocation>
        <location evidence="1">Membrane</location>
        <topology evidence="1">Multi-pass membrane protein</topology>
    </subcellularLocation>
</comment>
<dbReference type="PANTHER" id="PTHR11654">
    <property type="entry name" value="OLIGOPEPTIDE TRANSPORTER-RELATED"/>
    <property type="match status" value="1"/>
</dbReference>
<accession>A0AAV5FYU2</accession>
<sequence>MVGMLPETNAAAEKEVLLDAWDFKGRPAARSTTGRWGAAAMILVAELNERLTTLGIAVNLVTYLTATMHVGNAEAANVVTNFMGTSFMLCLLGGFVADSFLGRYLTIAIFTAVQASGVTILTISTAAPGLRPPHCSASSSSCERASGAQLGVLYLALYLTALGTGGLKSSVSGFGSDQFDETDGGEKQQMMRFFNWFFFFISLGSLLAVTVLVYVQDNLGRPWGYGACAASIALGLVVFLAGTRRYRFKKLVGSPLTQIAAVVVAAWRKRRVELPADPALLYDIDVGKVAAAEQQGSTKKSKLKQRLPHTDQFRFLDHAAINEDPSSSEPSKWRLATLTDVEEVKTVARMLPIWATTIMFWTVYAQMTTFSVSQATTMDRRVGPNFQIPAGSLTVFFVGSILLTVPIYDRVVVPVARRLNGNPHGLTPLQRIGVGLALSVIAMAAAALTEIKRLHVAKTQNVPPNGVVPMSVFYLIPQFFLVGAGEAFTYIGQLDFFLRECPKGMKTMSTGLFLSTLSLGFFVSSALVAAVHKVTGDRHPWIADDLNKGRLDYFYWLLAAVCLVNMLVYLVAARWYKYKAGRPGADGSVNDDDGEVCMH</sequence>
<feature type="transmembrane region" description="Helical" evidence="6">
    <location>
        <begin position="512"/>
        <end position="533"/>
    </location>
</feature>
<evidence type="ECO:0000256" key="1">
    <source>
        <dbReference type="ARBA" id="ARBA00004141"/>
    </source>
</evidence>
<feature type="transmembrane region" description="Helical" evidence="6">
    <location>
        <begin position="553"/>
        <end position="572"/>
    </location>
</feature>
<dbReference type="GO" id="GO:0016020">
    <property type="term" value="C:membrane"/>
    <property type="evidence" value="ECO:0007669"/>
    <property type="project" value="UniProtKB-SubCell"/>
</dbReference>
<evidence type="ECO:0000313" key="7">
    <source>
        <dbReference type="EMBL" id="GJN39640.1"/>
    </source>
</evidence>